<dbReference type="KEGG" id="pabo:BCY86_06080"/>
<dbReference type="PANTHER" id="PTHR33619">
    <property type="entry name" value="POLYSACCHARIDE EXPORT PROTEIN GFCE-RELATED"/>
    <property type="match status" value="1"/>
</dbReference>
<gene>
    <name evidence="4" type="ORF">BCY86_06080</name>
</gene>
<dbReference type="InterPro" id="IPR003715">
    <property type="entry name" value="Poly_export_N"/>
</dbReference>
<evidence type="ECO:0000259" key="2">
    <source>
        <dbReference type="Pfam" id="PF02563"/>
    </source>
</evidence>
<feature type="domain" description="Soluble ligand binding" evidence="3">
    <location>
        <begin position="107"/>
        <end position="160"/>
    </location>
</feature>
<dbReference type="EMBL" id="CP016908">
    <property type="protein sequence ID" value="APS00921.1"/>
    <property type="molecule type" value="Genomic_DNA"/>
</dbReference>
<dbReference type="Gene3D" id="3.30.1950.10">
    <property type="entry name" value="wza like domain"/>
    <property type="match status" value="1"/>
</dbReference>
<keyword evidence="1" id="KW-0732">Signal</keyword>
<protein>
    <submittedName>
        <fullName evidence="4">Uncharacterized protein</fullName>
    </submittedName>
</protein>
<organism evidence="4 5">
    <name type="scientific">Pajaroellobacter abortibovis</name>
    <dbReference type="NCBI Taxonomy" id="1882918"/>
    <lineage>
        <taxon>Bacteria</taxon>
        <taxon>Pseudomonadati</taxon>
        <taxon>Myxococcota</taxon>
        <taxon>Polyangia</taxon>
        <taxon>Polyangiales</taxon>
        <taxon>Polyangiaceae</taxon>
    </lineage>
</organism>
<dbReference type="Gene3D" id="3.10.560.10">
    <property type="entry name" value="Outer membrane lipoprotein wza domain like"/>
    <property type="match status" value="1"/>
</dbReference>
<keyword evidence="5" id="KW-1185">Reference proteome</keyword>
<dbReference type="InterPro" id="IPR019554">
    <property type="entry name" value="Soluble_ligand-bd"/>
</dbReference>
<evidence type="ECO:0000313" key="4">
    <source>
        <dbReference type="EMBL" id="APS00921.1"/>
    </source>
</evidence>
<sequence length="189" mass="20510">MVAIVFPIGCSSARYGHLKNLPSPLSSTVVGPGDVFTINVVGEKDLPLEYRVQPDGTIDFPYIGRLLVSGLQPQEIVDLIKEKLKENKILTSPQVSLFVKQYNSKRVSVIGQVVRPGNIPWIEGMKIVDALSQAGWFTPLADSSRVIITRLTEKGTVTVVISVDAITDGAQTDIPLQAGDTIKVIARPF</sequence>
<evidence type="ECO:0000256" key="1">
    <source>
        <dbReference type="ARBA" id="ARBA00022729"/>
    </source>
</evidence>
<evidence type="ECO:0000259" key="3">
    <source>
        <dbReference type="Pfam" id="PF10531"/>
    </source>
</evidence>
<dbReference type="GO" id="GO:0015159">
    <property type="term" value="F:polysaccharide transmembrane transporter activity"/>
    <property type="evidence" value="ECO:0007669"/>
    <property type="project" value="InterPro"/>
</dbReference>
<evidence type="ECO:0000313" key="5">
    <source>
        <dbReference type="Proteomes" id="UP000185544"/>
    </source>
</evidence>
<dbReference type="AlphaFoldDB" id="A0A1L6MZD5"/>
<dbReference type="Proteomes" id="UP000185544">
    <property type="component" value="Chromosome"/>
</dbReference>
<feature type="domain" description="Polysaccharide export protein N-terminal" evidence="2">
    <location>
        <begin position="26"/>
        <end position="99"/>
    </location>
</feature>
<dbReference type="STRING" id="1882918.BCY86_06080"/>
<proteinExistence type="predicted"/>
<dbReference type="InterPro" id="IPR049712">
    <property type="entry name" value="Poly_export"/>
</dbReference>
<name>A0A1L6MZD5_9BACT</name>
<accession>A0A1L6MZD5</accession>
<dbReference type="PANTHER" id="PTHR33619:SF3">
    <property type="entry name" value="POLYSACCHARIDE EXPORT PROTEIN GFCE-RELATED"/>
    <property type="match status" value="1"/>
</dbReference>
<dbReference type="Pfam" id="PF10531">
    <property type="entry name" value="SLBB"/>
    <property type="match status" value="1"/>
</dbReference>
<dbReference type="Pfam" id="PF02563">
    <property type="entry name" value="Poly_export"/>
    <property type="match status" value="1"/>
</dbReference>
<reference evidence="4 5" key="1">
    <citation type="submission" date="2016-08" db="EMBL/GenBank/DDBJ databases">
        <title>Identification and validation of antigenic proteins from Pajaroellobacter abortibovis using de-novo genome sequence assembly and reverse vaccinology.</title>
        <authorList>
            <person name="Welly B.T."/>
            <person name="Miller M.R."/>
            <person name="Stott J.L."/>
            <person name="Blanchard M.T."/>
            <person name="Islas-Trejo A.D."/>
            <person name="O'Rourke S.M."/>
            <person name="Young A.E."/>
            <person name="Medrano J.F."/>
            <person name="Van Eenennaam A.L."/>
        </authorList>
    </citation>
    <scope>NUCLEOTIDE SEQUENCE [LARGE SCALE GENOMIC DNA]</scope>
    <source>
        <strain evidence="4 5">BTF92-0548A/99-0131</strain>
    </source>
</reference>